<evidence type="ECO:0000256" key="6">
    <source>
        <dbReference type="ARBA" id="ARBA00022801"/>
    </source>
</evidence>
<dbReference type="EC" id="2.7.7.49" evidence="1"/>
<evidence type="ECO:0000256" key="7">
    <source>
        <dbReference type="ARBA" id="ARBA00022918"/>
    </source>
</evidence>
<evidence type="ECO:0000259" key="9">
    <source>
        <dbReference type="Pfam" id="PF17921"/>
    </source>
</evidence>
<evidence type="ECO:0000256" key="4">
    <source>
        <dbReference type="ARBA" id="ARBA00022722"/>
    </source>
</evidence>
<reference evidence="10" key="1">
    <citation type="journal article" date="2014" name="PLoS ONE">
        <title>Transcriptome-Based Identification of ABC Transporters in the Western Tarnished Plant Bug Lygus hesperus.</title>
        <authorList>
            <person name="Hull J.J."/>
            <person name="Chaney K."/>
            <person name="Geib S.M."/>
            <person name="Fabrick J.A."/>
            <person name="Brent C.S."/>
            <person name="Walsh D."/>
            <person name="Lavine L.C."/>
        </authorList>
    </citation>
    <scope>NUCLEOTIDE SEQUENCE</scope>
</reference>
<dbReference type="AlphaFoldDB" id="A0A0A9WKP4"/>
<keyword evidence="4" id="KW-0540">Nuclease</keyword>
<dbReference type="CDD" id="cd09274">
    <property type="entry name" value="RNase_HI_RT_Ty3"/>
    <property type="match status" value="1"/>
</dbReference>
<keyword evidence="3" id="KW-0548">Nucleotidyltransferase</keyword>
<dbReference type="Pfam" id="PF17917">
    <property type="entry name" value="RT_RNaseH"/>
    <property type="match status" value="1"/>
</dbReference>
<keyword evidence="6" id="KW-0378">Hydrolase</keyword>
<dbReference type="PANTHER" id="PTHR37984:SF5">
    <property type="entry name" value="PROTEIN NYNRIN-LIKE"/>
    <property type="match status" value="1"/>
</dbReference>
<dbReference type="GO" id="GO:0004519">
    <property type="term" value="F:endonuclease activity"/>
    <property type="evidence" value="ECO:0007669"/>
    <property type="project" value="UniProtKB-KW"/>
</dbReference>
<dbReference type="EMBL" id="GBHO01036546">
    <property type="protein sequence ID" value="JAG07058.1"/>
    <property type="molecule type" value="Transcribed_RNA"/>
</dbReference>
<dbReference type="InterPro" id="IPR041373">
    <property type="entry name" value="RT_RNaseH"/>
</dbReference>
<dbReference type="InterPro" id="IPR041588">
    <property type="entry name" value="Integrase_H2C2"/>
</dbReference>
<dbReference type="InterPro" id="IPR043502">
    <property type="entry name" value="DNA/RNA_pol_sf"/>
</dbReference>
<dbReference type="FunFam" id="1.10.340.70:FF:000003">
    <property type="entry name" value="Protein CBG25708"/>
    <property type="match status" value="1"/>
</dbReference>
<dbReference type="SUPFAM" id="SSF56672">
    <property type="entry name" value="DNA/RNA polymerases"/>
    <property type="match status" value="1"/>
</dbReference>
<sequence length="394" mass="45509">NEVKFIGFKFNSEGMSTDSDRVKAVQELSMPKNKTELQSLLGFVNYLRAFIPNYSEIISPLRDLLKRNIEFRWEKNHTDVVEKLKGLISERTKLANFDPNKPINLECDSSKDAIGFALFQDDQPVHYGSRSLTDCEQNWAQIEKEYLAITYACQKLHNYLFGHKSVTIFTDHSPLLAIHTKNFDKIKNNRLKNLKLKLLHYDFSLKYKPGKELYSADLLSRNIIPTRSSEPDSGDIIHSLCCNELVVSSEKMDLFVQETSKDPVLKHILEYYHSQWPNRHTLNQIGGDLVHFHNLRNDITVEGGLVYLNQRLVVPTSLRAMMVDLLHETHLGLEKCKAKARQLIYWPSINSQVENTISKCYVCQRFSRKNIKEQLINHDIPDTPFSKIGLDVAE</sequence>
<dbReference type="InterPro" id="IPR043128">
    <property type="entry name" value="Rev_trsase/Diguanyl_cyclase"/>
</dbReference>
<dbReference type="Gene3D" id="1.10.340.70">
    <property type="match status" value="1"/>
</dbReference>
<keyword evidence="5" id="KW-0255">Endonuclease</keyword>
<organism evidence="10">
    <name type="scientific">Lygus hesperus</name>
    <name type="common">Western plant bug</name>
    <dbReference type="NCBI Taxonomy" id="30085"/>
    <lineage>
        <taxon>Eukaryota</taxon>
        <taxon>Metazoa</taxon>
        <taxon>Ecdysozoa</taxon>
        <taxon>Arthropoda</taxon>
        <taxon>Hexapoda</taxon>
        <taxon>Insecta</taxon>
        <taxon>Pterygota</taxon>
        <taxon>Neoptera</taxon>
        <taxon>Paraneoptera</taxon>
        <taxon>Hemiptera</taxon>
        <taxon>Heteroptera</taxon>
        <taxon>Panheteroptera</taxon>
        <taxon>Cimicomorpha</taxon>
        <taxon>Miridae</taxon>
        <taxon>Mirini</taxon>
        <taxon>Lygus</taxon>
    </lineage>
</organism>
<evidence type="ECO:0000256" key="2">
    <source>
        <dbReference type="ARBA" id="ARBA00022679"/>
    </source>
</evidence>
<dbReference type="InterPro" id="IPR050951">
    <property type="entry name" value="Retrovirus_Pol_polyprotein"/>
</dbReference>
<protein>
    <recommendedName>
        <fullName evidence="1">RNA-directed DNA polymerase</fullName>
        <ecNumber evidence="1">2.7.7.49</ecNumber>
    </recommendedName>
</protein>
<feature type="domain" description="Reverse transcriptase RNase H-like" evidence="8">
    <location>
        <begin position="98"/>
        <end position="201"/>
    </location>
</feature>
<keyword evidence="7" id="KW-0695">RNA-directed DNA polymerase</keyword>
<proteinExistence type="predicted"/>
<feature type="non-terminal residue" evidence="10">
    <location>
        <position position="394"/>
    </location>
</feature>
<feature type="non-terminal residue" evidence="10">
    <location>
        <position position="1"/>
    </location>
</feature>
<evidence type="ECO:0000256" key="1">
    <source>
        <dbReference type="ARBA" id="ARBA00012493"/>
    </source>
</evidence>
<evidence type="ECO:0000259" key="8">
    <source>
        <dbReference type="Pfam" id="PF17917"/>
    </source>
</evidence>
<dbReference type="Gene3D" id="3.10.20.370">
    <property type="match status" value="1"/>
</dbReference>
<dbReference type="GO" id="GO:0003964">
    <property type="term" value="F:RNA-directed DNA polymerase activity"/>
    <property type="evidence" value="ECO:0007669"/>
    <property type="project" value="UniProtKB-KW"/>
</dbReference>
<dbReference type="FunFam" id="3.30.70.270:FF:000026">
    <property type="entry name" value="Transposon Ty3-G Gag-Pol polyprotein"/>
    <property type="match status" value="1"/>
</dbReference>
<evidence type="ECO:0000313" key="10">
    <source>
        <dbReference type="EMBL" id="JAG07058.1"/>
    </source>
</evidence>
<dbReference type="Pfam" id="PF17921">
    <property type="entry name" value="Integrase_H2C2"/>
    <property type="match status" value="1"/>
</dbReference>
<reference evidence="10" key="2">
    <citation type="submission" date="2014-07" db="EMBL/GenBank/DDBJ databases">
        <authorList>
            <person name="Hull J."/>
        </authorList>
    </citation>
    <scope>NUCLEOTIDE SEQUENCE</scope>
</reference>
<dbReference type="PANTHER" id="PTHR37984">
    <property type="entry name" value="PROTEIN CBG26694"/>
    <property type="match status" value="1"/>
</dbReference>
<evidence type="ECO:0000256" key="3">
    <source>
        <dbReference type="ARBA" id="ARBA00022695"/>
    </source>
</evidence>
<gene>
    <name evidence="10" type="primary">pol_397</name>
    <name evidence="10" type="ORF">CM83_102850</name>
</gene>
<dbReference type="GO" id="GO:0016787">
    <property type="term" value="F:hydrolase activity"/>
    <property type="evidence" value="ECO:0007669"/>
    <property type="project" value="UniProtKB-KW"/>
</dbReference>
<dbReference type="Gene3D" id="3.30.70.270">
    <property type="match status" value="1"/>
</dbReference>
<accession>A0A0A9WKP4</accession>
<feature type="domain" description="Integrase zinc-binding" evidence="9">
    <location>
        <begin position="314"/>
        <end position="367"/>
    </location>
</feature>
<name>A0A0A9WKP4_LYGHE</name>
<keyword evidence="2" id="KW-0808">Transferase</keyword>
<evidence type="ECO:0000256" key="5">
    <source>
        <dbReference type="ARBA" id="ARBA00022759"/>
    </source>
</evidence>